<evidence type="ECO:0000256" key="6">
    <source>
        <dbReference type="ARBA" id="ARBA00023242"/>
    </source>
</evidence>
<feature type="coiled-coil region" evidence="10">
    <location>
        <begin position="157"/>
        <end position="191"/>
    </location>
</feature>
<dbReference type="GO" id="GO:0051301">
    <property type="term" value="P:cell division"/>
    <property type="evidence" value="ECO:0007669"/>
    <property type="project" value="UniProtKB-UniRule"/>
</dbReference>
<dbReference type="GO" id="GO:0000444">
    <property type="term" value="C:MIS12/MIND type complex"/>
    <property type="evidence" value="ECO:0007669"/>
    <property type="project" value="UniProtKB-UniRule"/>
</dbReference>
<reference evidence="11 12" key="1">
    <citation type="submission" date="2020-05" db="EMBL/GenBank/DDBJ databases">
        <authorList>
            <person name="Casaregola S."/>
            <person name="Devillers H."/>
            <person name="Grondin C."/>
        </authorList>
    </citation>
    <scope>NUCLEOTIDE SEQUENCE [LARGE SCALE GENOMIC DNA]</scope>
    <source>
        <strain evidence="11 12">CLIB 1767</strain>
    </source>
</reference>
<accession>A0A8H2ZHD0</accession>
<comment type="caution">
    <text evidence="11">The sequence shown here is derived from an EMBL/GenBank/DDBJ whole genome shotgun (WGS) entry which is preliminary data.</text>
</comment>
<dbReference type="PANTHER" id="PTHR15459">
    <property type="entry name" value="POLYAMINE-MODULATED FACTOR 1"/>
    <property type="match status" value="1"/>
</dbReference>
<keyword evidence="2 9" id="KW-0158">Chromosome</keyword>
<evidence type="ECO:0000313" key="12">
    <source>
        <dbReference type="Proteomes" id="UP000644660"/>
    </source>
</evidence>
<comment type="subcellular location">
    <subcellularLocation>
        <location evidence="1 9">Chromosome</location>
        <location evidence="1 9">Centromere</location>
        <location evidence="1 9">Kinetochore</location>
    </subcellularLocation>
    <subcellularLocation>
        <location evidence="9">Nucleus</location>
    </subcellularLocation>
    <text evidence="9">Associated with the kinetochore.</text>
</comment>
<keyword evidence="4 9" id="KW-0498">Mitosis</keyword>
<keyword evidence="10" id="KW-0175">Coiled coil</keyword>
<evidence type="ECO:0000256" key="5">
    <source>
        <dbReference type="ARBA" id="ARBA00022838"/>
    </source>
</evidence>
<evidence type="ECO:0000256" key="7">
    <source>
        <dbReference type="ARBA" id="ARBA00023306"/>
    </source>
</evidence>
<keyword evidence="7 9" id="KW-0131">Cell cycle</keyword>
<evidence type="ECO:0000256" key="10">
    <source>
        <dbReference type="SAM" id="Coils"/>
    </source>
</evidence>
<keyword evidence="6 9" id="KW-0539">Nucleus</keyword>
<evidence type="ECO:0000256" key="4">
    <source>
        <dbReference type="ARBA" id="ARBA00022776"/>
    </source>
</evidence>
<dbReference type="EMBL" id="CAEFZW010000007">
    <property type="protein sequence ID" value="CAB4255624.1"/>
    <property type="molecule type" value="Genomic_DNA"/>
</dbReference>
<keyword evidence="5 9" id="KW-0995">Kinetochore</keyword>
<sequence>MAKNTVKRGQGTIADNDQKIRYLRLNQVFNKALSQSIAKFQNYEKVSACFPEFSSTHLGKIHLVNCEKQVTEFWTELCHREFQEIMKDRHVKEKLDDLDTLIAQAKIRLQERNQENHIEHNVDKNKLSVADLSVDQIIQCNIHTLHKETQKELDKRINIVDESNRDLENTLRELEGNLENEYKDLNELYNQYFGQLQNQSLDKTLTQSLNDMLLESRET</sequence>
<dbReference type="RefSeq" id="XP_041407468.1">
    <property type="nucleotide sequence ID" value="XM_041551534.1"/>
</dbReference>
<evidence type="ECO:0000256" key="8">
    <source>
        <dbReference type="ARBA" id="ARBA00023328"/>
    </source>
</evidence>
<evidence type="ECO:0000256" key="1">
    <source>
        <dbReference type="ARBA" id="ARBA00004629"/>
    </source>
</evidence>
<protein>
    <recommendedName>
        <fullName evidence="9">Kinetochore-associated protein</fullName>
    </recommendedName>
</protein>
<evidence type="ECO:0000256" key="3">
    <source>
        <dbReference type="ARBA" id="ARBA00022618"/>
    </source>
</evidence>
<keyword evidence="12" id="KW-1185">Reference proteome</keyword>
<dbReference type="PIRSF" id="PIRSF027153">
    <property type="entry name" value="Nnf1p"/>
    <property type="match status" value="1"/>
</dbReference>
<dbReference type="InterPro" id="IPR007128">
    <property type="entry name" value="PMF1/Nnf1"/>
</dbReference>
<dbReference type="PANTHER" id="PTHR15459:SF3">
    <property type="entry name" value="POLYAMINE-MODULATED FACTOR 1"/>
    <property type="match status" value="1"/>
</dbReference>
<dbReference type="InterPro" id="IPR016851">
    <property type="entry name" value="Nnf1"/>
</dbReference>
<dbReference type="AlphaFoldDB" id="A0A8H2ZHD0"/>
<keyword evidence="3 9" id="KW-0132">Cell division</keyword>
<dbReference type="OrthoDB" id="18453at2759"/>
<dbReference type="GO" id="GO:0005634">
    <property type="term" value="C:nucleus"/>
    <property type="evidence" value="ECO:0007669"/>
    <property type="project" value="UniProtKB-SubCell"/>
</dbReference>
<organism evidence="11 12">
    <name type="scientific">Maudiozyma barnettii</name>
    <dbReference type="NCBI Taxonomy" id="61262"/>
    <lineage>
        <taxon>Eukaryota</taxon>
        <taxon>Fungi</taxon>
        <taxon>Dikarya</taxon>
        <taxon>Ascomycota</taxon>
        <taxon>Saccharomycotina</taxon>
        <taxon>Saccharomycetes</taxon>
        <taxon>Saccharomycetales</taxon>
        <taxon>Saccharomycetaceae</taxon>
        <taxon>Maudiozyma</taxon>
    </lineage>
</organism>
<gene>
    <name evidence="11" type="ORF">KABA2_07S00770</name>
</gene>
<evidence type="ECO:0000313" key="11">
    <source>
        <dbReference type="EMBL" id="CAB4255624.1"/>
    </source>
</evidence>
<name>A0A8H2ZHD0_9SACH</name>
<evidence type="ECO:0000256" key="9">
    <source>
        <dbReference type="PIRNR" id="PIRNR027153"/>
    </source>
</evidence>
<proteinExistence type="predicted"/>
<dbReference type="GO" id="GO:0007059">
    <property type="term" value="P:chromosome segregation"/>
    <property type="evidence" value="ECO:0007669"/>
    <property type="project" value="UniProtKB-UniRule"/>
</dbReference>
<dbReference type="GeneID" id="64858679"/>
<keyword evidence="8 9" id="KW-0137">Centromere</keyword>
<dbReference type="Proteomes" id="UP000644660">
    <property type="component" value="Unassembled WGS sequence"/>
</dbReference>
<dbReference type="Pfam" id="PF03980">
    <property type="entry name" value="Nnf1"/>
    <property type="match status" value="1"/>
</dbReference>
<evidence type="ECO:0000256" key="2">
    <source>
        <dbReference type="ARBA" id="ARBA00022454"/>
    </source>
</evidence>